<dbReference type="EMBL" id="DQBS01000108">
    <property type="protein sequence ID" value="HCO69818.1"/>
    <property type="molecule type" value="Genomic_DNA"/>
</dbReference>
<protein>
    <submittedName>
        <fullName evidence="1">Uncharacterized protein</fullName>
    </submittedName>
</protein>
<proteinExistence type="predicted"/>
<evidence type="ECO:0000313" key="2">
    <source>
        <dbReference type="Proteomes" id="UP000264215"/>
    </source>
</evidence>
<reference evidence="1 2" key="1">
    <citation type="journal article" date="2018" name="Nat. Biotechnol.">
        <title>A standardized bacterial taxonomy based on genome phylogeny substantially revises the tree of life.</title>
        <authorList>
            <person name="Parks D.H."/>
            <person name="Chuvochina M."/>
            <person name="Waite D.W."/>
            <person name="Rinke C."/>
            <person name="Skarshewski A."/>
            <person name="Chaumeil P.A."/>
            <person name="Hugenholtz P."/>
        </authorList>
    </citation>
    <scope>NUCLEOTIDE SEQUENCE [LARGE SCALE GENOMIC DNA]</scope>
    <source>
        <strain evidence="1">UBA9905</strain>
    </source>
</reference>
<name>A0A3D3TKZ9_9BACT</name>
<dbReference type="AlphaFoldDB" id="A0A3D3TKZ9"/>
<evidence type="ECO:0000313" key="1">
    <source>
        <dbReference type="EMBL" id="HCO69818.1"/>
    </source>
</evidence>
<organism evidence="1 2">
    <name type="scientific">Mesotoga infera</name>
    <dbReference type="NCBI Taxonomy" id="1236046"/>
    <lineage>
        <taxon>Bacteria</taxon>
        <taxon>Thermotogati</taxon>
        <taxon>Thermotogota</taxon>
        <taxon>Thermotogae</taxon>
        <taxon>Kosmotogales</taxon>
        <taxon>Kosmotogaceae</taxon>
        <taxon>Mesotoga</taxon>
    </lineage>
</organism>
<gene>
    <name evidence="1" type="ORF">DIT26_04415</name>
</gene>
<comment type="caution">
    <text evidence="1">The sequence shown here is derived from an EMBL/GenBank/DDBJ whole genome shotgun (WGS) entry which is preliminary data.</text>
</comment>
<sequence length="107" mass="12055">MYIVCDLRYAVSESRSTEALKMILETLSKKLLLGAQGDTLNMRAETEDTVAVQIMALKGSCSFEEVVPRINEYLSLISRALETSFPDYRVVSSYIYPDGEETPYLLC</sequence>
<dbReference type="Proteomes" id="UP000264215">
    <property type="component" value="Unassembled WGS sequence"/>
</dbReference>
<accession>A0A3D3TKZ9</accession>